<keyword evidence="2" id="KW-1185">Reference proteome</keyword>
<dbReference type="AlphaFoldDB" id="A0A975Q0Y4"/>
<evidence type="ECO:0000313" key="1">
    <source>
        <dbReference type="EMBL" id="QUT04858.1"/>
    </source>
</evidence>
<sequence length="163" mass="17704">MAKNPATVLMGYVRQAFPNREIIPEHFAAAYGQADGRGDLATIWLEGWRAGIIEGEESLSVFNPYADDTEIALYEAWQAGFDAAGWSGAMQLVPEPPLIITASEAELRALRSAHGGRSTEEGTDLHAMFEAMAKKGWVKEVTLTGDGIAWKLTRDGIMLAHGQ</sequence>
<gene>
    <name evidence="1" type="ORF">KFK14_17760</name>
</gene>
<accession>A0A975Q0Y4</accession>
<dbReference type="RefSeq" id="WP_212608598.1">
    <property type="nucleotide sequence ID" value="NZ_CP073910.1"/>
</dbReference>
<reference evidence="1" key="1">
    <citation type="submission" date="2021-04" db="EMBL/GenBank/DDBJ databases">
        <title>Isolation of p-tert-butylphenol degrading bacteria Sphingobium phenoxybenzoativorans Tas13 from active sludge.</title>
        <authorList>
            <person name="Li Y."/>
        </authorList>
    </citation>
    <scope>NUCLEOTIDE SEQUENCE</scope>
    <source>
        <strain evidence="1">Tas13</strain>
    </source>
</reference>
<proteinExistence type="predicted"/>
<evidence type="ECO:0000313" key="2">
    <source>
        <dbReference type="Proteomes" id="UP000681425"/>
    </source>
</evidence>
<dbReference type="EMBL" id="CP073910">
    <property type="protein sequence ID" value="QUT04858.1"/>
    <property type="molecule type" value="Genomic_DNA"/>
</dbReference>
<name>A0A975Q0Y4_9SPHN</name>
<dbReference type="KEGG" id="spph:KFK14_17760"/>
<organism evidence="1 2">
    <name type="scientific">Sphingobium phenoxybenzoativorans</name>
    <dbReference type="NCBI Taxonomy" id="1592790"/>
    <lineage>
        <taxon>Bacteria</taxon>
        <taxon>Pseudomonadati</taxon>
        <taxon>Pseudomonadota</taxon>
        <taxon>Alphaproteobacteria</taxon>
        <taxon>Sphingomonadales</taxon>
        <taxon>Sphingomonadaceae</taxon>
        <taxon>Sphingobium</taxon>
    </lineage>
</organism>
<dbReference type="Proteomes" id="UP000681425">
    <property type="component" value="Chromosome"/>
</dbReference>
<protein>
    <submittedName>
        <fullName evidence="1">Uncharacterized protein</fullName>
    </submittedName>
</protein>